<evidence type="ECO:0000313" key="2">
    <source>
        <dbReference type="Proteomes" id="UP000664132"/>
    </source>
</evidence>
<keyword evidence="2" id="KW-1185">Reference proteome</keyword>
<dbReference type="Proteomes" id="UP000664132">
    <property type="component" value="Unassembled WGS sequence"/>
</dbReference>
<gene>
    <name evidence="1" type="ORF">IFR04_015069</name>
</gene>
<comment type="caution">
    <text evidence="1">The sequence shown here is derived from an EMBL/GenBank/DDBJ whole genome shotgun (WGS) entry which is preliminary data.</text>
</comment>
<dbReference type="AlphaFoldDB" id="A0A8H7T3N5"/>
<protein>
    <submittedName>
        <fullName evidence="1">Uncharacterized protein</fullName>
    </submittedName>
</protein>
<dbReference type="EMBL" id="JAFJYH010000439">
    <property type="protein sequence ID" value="KAG4411788.1"/>
    <property type="molecule type" value="Genomic_DNA"/>
</dbReference>
<name>A0A8H7T3N5_9HELO</name>
<evidence type="ECO:0000313" key="1">
    <source>
        <dbReference type="EMBL" id="KAG4411788.1"/>
    </source>
</evidence>
<organism evidence="1 2">
    <name type="scientific">Cadophora malorum</name>
    <dbReference type="NCBI Taxonomy" id="108018"/>
    <lineage>
        <taxon>Eukaryota</taxon>
        <taxon>Fungi</taxon>
        <taxon>Dikarya</taxon>
        <taxon>Ascomycota</taxon>
        <taxon>Pezizomycotina</taxon>
        <taxon>Leotiomycetes</taxon>
        <taxon>Helotiales</taxon>
        <taxon>Ploettnerulaceae</taxon>
        <taxon>Cadophora</taxon>
    </lineage>
</organism>
<proteinExistence type="predicted"/>
<reference evidence="1" key="1">
    <citation type="submission" date="2021-02" db="EMBL/GenBank/DDBJ databases">
        <title>Genome sequence Cadophora malorum strain M34.</title>
        <authorList>
            <person name="Stefanovic E."/>
            <person name="Vu D."/>
            <person name="Scully C."/>
            <person name="Dijksterhuis J."/>
            <person name="Roader J."/>
            <person name="Houbraken J."/>
        </authorList>
    </citation>
    <scope>NUCLEOTIDE SEQUENCE</scope>
    <source>
        <strain evidence="1">M34</strain>
    </source>
</reference>
<accession>A0A8H7T3N5</accession>
<sequence>MDIDSHGFSHRVVHPRWFEFQPDLRERISRFASTPEFAAIFAAILHHAIGYLNFV</sequence>